<protein>
    <submittedName>
        <fullName evidence="2">Uncharacterized protein</fullName>
    </submittedName>
</protein>
<gene>
    <name evidence="2" type="ORF">HU200_004626</name>
</gene>
<dbReference type="InterPro" id="IPR050481">
    <property type="entry name" value="UDP-glycosyltransf_plant"/>
</dbReference>
<name>A0A835FSU4_9POAL</name>
<feature type="signal peptide" evidence="1">
    <location>
        <begin position="1"/>
        <end position="20"/>
    </location>
</feature>
<comment type="caution">
    <text evidence="2">The sequence shown here is derived from an EMBL/GenBank/DDBJ whole genome shotgun (WGS) entry which is preliminary data.</text>
</comment>
<proteinExistence type="predicted"/>
<organism evidence="2 3">
    <name type="scientific">Digitaria exilis</name>
    <dbReference type="NCBI Taxonomy" id="1010633"/>
    <lineage>
        <taxon>Eukaryota</taxon>
        <taxon>Viridiplantae</taxon>
        <taxon>Streptophyta</taxon>
        <taxon>Embryophyta</taxon>
        <taxon>Tracheophyta</taxon>
        <taxon>Spermatophyta</taxon>
        <taxon>Magnoliopsida</taxon>
        <taxon>Liliopsida</taxon>
        <taxon>Poales</taxon>
        <taxon>Poaceae</taxon>
        <taxon>PACMAD clade</taxon>
        <taxon>Panicoideae</taxon>
        <taxon>Panicodae</taxon>
        <taxon>Paniceae</taxon>
        <taxon>Anthephorinae</taxon>
        <taxon>Digitaria</taxon>
    </lineage>
</organism>
<dbReference type="PANTHER" id="PTHR48049:SF80">
    <property type="entry name" value="GLYCOSYLTRANSFERASE"/>
    <property type="match status" value="1"/>
</dbReference>
<dbReference type="Gene3D" id="3.40.50.2000">
    <property type="entry name" value="Glycogen Phosphorylase B"/>
    <property type="match status" value="1"/>
</dbReference>
<keyword evidence="3" id="KW-1185">Reference proteome</keyword>
<evidence type="ECO:0000256" key="1">
    <source>
        <dbReference type="SAM" id="SignalP"/>
    </source>
</evidence>
<dbReference type="Proteomes" id="UP000636709">
    <property type="component" value="Unassembled WGS sequence"/>
</dbReference>
<dbReference type="GO" id="GO:0035251">
    <property type="term" value="F:UDP-glucosyltransferase activity"/>
    <property type="evidence" value="ECO:0007669"/>
    <property type="project" value="InterPro"/>
</dbReference>
<reference evidence="2" key="1">
    <citation type="submission" date="2020-07" db="EMBL/GenBank/DDBJ databases">
        <title>Genome sequence and genetic diversity analysis of an under-domesticated orphan crop, white fonio (Digitaria exilis).</title>
        <authorList>
            <person name="Bennetzen J.L."/>
            <person name="Chen S."/>
            <person name="Ma X."/>
            <person name="Wang X."/>
            <person name="Yssel A.E.J."/>
            <person name="Chaluvadi S.R."/>
            <person name="Johnson M."/>
            <person name="Gangashetty P."/>
            <person name="Hamidou F."/>
            <person name="Sanogo M.D."/>
            <person name="Zwaenepoel A."/>
            <person name="Wallace J."/>
            <person name="Van De Peer Y."/>
            <person name="Van Deynze A."/>
        </authorList>
    </citation>
    <scope>NUCLEOTIDE SEQUENCE</scope>
    <source>
        <tissue evidence="2">Leaves</tissue>
    </source>
</reference>
<evidence type="ECO:0000313" key="3">
    <source>
        <dbReference type="Proteomes" id="UP000636709"/>
    </source>
</evidence>
<keyword evidence="1" id="KW-0732">Signal</keyword>
<dbReference type="EMBL" id="JACEFO010000325">
    <property type="protein sequence ID" value="KAF8775225.1"/>
    <property type="molecule type" value="Genomic_DNA"/>
</dbReference>
<dbReference type="Gramene" id="Dexi5A01G0033390.1">
    <property type="protein sequence ID" value="Dexi5A01G0033390.1:cds"/>
    <property type="gene ID" value="Dexi5A01G0033390"/>
</dbReference>
<dbReference type="OrthoDB" id="5835829at2759"/>
<feature type="chain" id="PRO_5032632176" evidence="1">
    <location>
        <begin position="21"/>
        <end position="228"/>
    </location>
</feature>
<dbReference type="AlphaFoldDB" id="A0A835FSU4"/>
<dbReference type="PANTHER" id="PTHR48049">
    <property type="entry name" value="GLYCOSYLTRANSFERASE"/>
    <property type="match status" value="1"/>
</dbReference>
<sequence length="228" mass="25239">MHVVMLPWLAFGHILPFTELAKRIARQGHRVTLLSTPRNTARLIRIPPDLAGLLRVVDVHLPRVDRLPEGAEASIDLPSDDLRPYLRVAYDTAFEAKLSDILRAPPPERPDWVLTDYAAYWAPAAATRHGVPCAYVCLFAAAAMSFYGSPETLMGRGEHAKTKPEDLTVVPAYVPFPTTVVHRAFEARDLFSGLLPDDSGVSEGYRFGMAIQESQVVGFRSSAEFEPE</sequence>
<accession>A0A835FSU4</accession>
<dbReference type="SUPFAM" id="SSF53756">
    <property type="entry name" value="UDP-Glycosyltransferase/glycogen phosphorylase"/>
    <property type="match status" value="1"/>
</dbReference>
<evidence type="ECO:0000313" key="2">
    <source>
        <dbReference type="EMBL" id="KAF8775225.1"/>
    </source>
</evidence>